<gene>
    <name evidence="1" type="primary">gs80</name>
</gene>
<evidence type="ECO:0000313" key="1">
    <source>
        <dbReference type="EMBL" id="AAK61264.1"/>
    </source>
</evidence>
<dbReference type="AlphaFoldDB" id="Q96S02"/>
<accession>Q96S02</accession>
<organism evidence="1">
    <name type="scientific">Homo sapiens</name>
    <name type="common">Human</name>
    <dbReference type="NCBI Taxonomy" id="9606"/>
    <lineage>
        <taxon>Eukaryota</taxon>
        <taxon>Metazoa</taxon>
        <taxon>Chordata</taxon>
        <taxon>Craniata</taxon>
        <taxon>Vertebrata</taxon>
        <taxon>Euteleostomi</taxon>
        <taxon>Mammalia</taxon>
        <taxon>Eutheria</taxon>
        <taxon>Euarchontoglires</taxon>
        <taxon>Primates</taxon>
        <taxon>Haplorrhini</taxon>
        <taxon>Catarrhini</taxon>
        <taxon>Hominidae</taxon>
        <taxon>Homo</taxon>
    </lineage>
</organism>
<dbReference type="EMBL" id="AE006465">
    <property type="protein sequence ID" value="AAK61264.1"/>
    <property type="molecule type" value="Genomic_DNA"/>
</dbReference>
<reference evidence="1" key="1">
    <citation type="journal article" date="2001" name="Hum. Mol. Genet.">
        <title>Sequence, structure and pathology of the fully annotated terminal 2 Mb of the short arm of human chromosome 16.</title>
        <authorList>
            <person name="Daniels R.J."/>
            <person name="Peden J.F."/>
            <person name="Lloyd C."/>
            <person name="Horsley S.W."/>
            <person name="Clark K."/>
            <person name="Tufarelli C."/>
            <person name="Kearney L."/>
            <person name="Buckle V.J."/>
            <person name="Doggett N.A."/>
            <person name="Flint J."/>
            <person name="Higgs D.R."/>
        </authorList>
    </citation>
    <scope>NUCLEOTIDE SEQUENCE</scope>
</reference>
<proteinExistence type="predicted"/>
<sequence>MRGPLQGPGLPLCLSAEWGIQRSQATVSTVDGGVRPEGSVGGVVGGKGHQEALLCGKGGREGDTAAQVPIASGAGIFLWCSLAPAFCPPKWPLRLVLSICLLSSVLGWAGGIEEELAGRWAGGEWDEGVPRAGAAGEEESGFSEVAAKDGQVWRGCGLASPDAGAHGPFPVHVLGNGKPIRALREGSGGRRRLQASRTGTPLRSWALRLLNMPGTCPVDFLFRSAFECLAAVTFYRAASLAGFLLQ</sequence>
<protein>
    <submittedName>
        <fullName evidence="1">Uncharacterized protein gs80</fullName>
    </submittedName>
</protein>
<name>Q96S02_HUMAN</name>